<proteinExistence type="predicted"/>
<accession>A0A2I0A6G1</accession>
<evidence type="ECO:0000313" key="2">
    <source>
        <dbReference type="EMBL" id="PKA51131.1"/>
    </source>
</evidence>
<protein>
    <submittedName>
        <fullName evidence="2">Uncharacterized protein</fullName>
    </submittedName>
</protein>
<evidence type="ECO:0000313" key="3">
    <source>
        <dbReference type="Proteomes" id="UP000236161"/>
    </source>
</evidence>
<dbReference type="Proteomes" id="UP000236161">
    <property type="component" value="Unassembled WGS sequence"/>
</dbReference>
<feature type="region of interest" description="Disordered" evidence="1">
    <location>
        <begin position="47"/>
        <end position="79"/>
    </location>
</feature>
<feature type="region of interest" description="Disordered" evidence="1">
    <location>
        <begin position="1"/>
        <end position="33"/>
    </location>
</feature>
<dbReference type="EMBL" id="KZ452014">
    <property type="protein sequence ID" value="PKA51131.1"/>
    <property type="molecule type" value="Genomic_DNA"/>
</dbReference>
<reference evidence="2 3" key="1">
    <citation type="journal article" date="2017" name="Nature">
        <title>The Apostasia genome and the evolution of orchids.</title>
        <authorList>
            <person name="Zhang G.Q."/>
            <person name="Liu K.W."/>
            <person name="Li Z."/>
            <person name="Lohaus R."/>
            <person name="Hsiao Y.Y."/>
            <person name="Niu S.C."/>
            <person name="Wang J.Y."/>
            <person name="Lin Y.C."/>
            <person name="Xu Q."/>
            <person name="Chen L.J."/>
            <person name="Yoshida K."/>
            <person name="Fujiwara S."/>
            <person name="Wang Z.W."/>
            <person name="Zhang Y.Q."/>
            <person name="Mitsuda N."/>
            <person name="Wang M."/>
            <person name="Liu G.H."/>
            <person name="Pecoraro L."/>
            <person name="Huang H.X."/>
            <person name="Xiao X.J."/>
            <person name="Lin M."/>
            <person name="Wu X.Y."/>
            <person name="Wu W.L."/>
            <person name="Chen Y.Y."/>
            <person name="Chang S.B."/>
            <person name="Sakamoto S."/>
            <person name="Ohme-Takagi M."/>
            <person name="Yagi M."/>
            <person name="Zeng S.J."/>
            <person name="Shen C.Y."/>
            <person name="Yeh C.M."/>
            <person name="Luo Y.B."/>
            <person name="Tsai W.C."/>
            <person name="Van de Peer Y."/>
            <person name="Liu Z.J."/>
        </authorList>
    </citation>
    <scope>NUCLEOTIDE SEQUENCE [LARGE SCALE GENOMIC DNA]</scope>
    <source>
        <strain evidence="3">cv. Shenzhen</strain>
        <tissue evidence="2">Stem</tissue>
    </source>
</reference>
<gene>
    <name evidence="2" type="ORF">AXF42_Ash010571</name>
</gene>
<feature type="region of interest" description="Disordered" evidence="1">
    <location>
        <begin position="130"/>
        <end position="152"/>
    </location>
</feature>
<dbReference type="PANTHER" id="PTHR36790">
    <property type="entry name" value="MYELIN TRANSCRIPTION FACTOR"/>
    <property type="match status" value="1"/>
</dbReference>
<feature type="compositionally biased region" description="Basic and acidic residues" evidence="1">
    <location>
        <begin position="130"/>
        <end position="141"/>
    </location>
</feature>
<dbReference type="AlphaFoldDB" id="A0A2I0A6G1"/>
<name>A0A2I0A6G1_9ASPA</name>
<evidence type="ECO:0000256" key="1">
    <source>
        <dbReference type="SAM" id="MobiDB-lite"/>
    </source>
</evidence>
<dbReference type="PANTHER" id="PTHR36790:SF1">
    <property type="entry name" value="MYELIN TRANSCRIPTION FACTOR"/>
    <property type="match status" value="1"/>
</dbReference>
<organism evidence="2 3">
    <name type="scientific">Apostasia shenzhenica</name>
    <dbReference type="NCBI Taxonomy" id="1088818"/>
    <lineage>
        <taxon>Eukaryota</taxon>
        <taxon>Viridiplantae</taxon>
        <taxon>Streptophyta</taxon>
        <taxon>Embryophyta</taxon>
        <taxon>Tracheophyta</taxon>
        <taxon>Spermatophyta</taxon>
        <taxon>Magnoliopsida</taxon>
        <taxon>Liliopsida</taxon>
        <taxon>Asparagales</taxon>
        <taxon>Orchidaceae</taxon>
        <taxon>Apostasioideae</taxon>
        <taxon>Apostasia</taxon>
    </lineage>
</organism>
<keyword evidence="3" id="KW-1185">Reference proteome</keyword>
<feature type="compositionally biased region" description="Low complexity" evidence="1">
    <location>
        <begin position="60"/>
        <end position="70"/>
    </location>
</feature>
<sequence length="164" mass="18506">MASTLAGIPRSGARPPRKPLQPRNAPANLIPAKRQSSFRIATQELIDGRSGKENCDLSTSAGEAEFGSAEEPPEVERRLSERFLRERERTEAVMREKEAAVERWMSEAERRSVELRAAEMQIQQLIRIKEIRSSRSSEDANKGNNKSASIDAERSGYKKKFFIC</sequence>